<dbReference type="GO" id="GO:0015074">
    <property type="term" value="P:DNA integration"/>
    <property type="evidence" value="ECO:0007669"/>
    <property type="project" value="InterPro"/>
</dbReference>
<dbReference type="Pfam" id="PF13333">
    <property type="entry name" value="rve_2"/>
    <property type="match status" value="1"/>
</dbReference>
<dbReference type="NCBIfam" id="NF033516">
    <property type="entry name" value="transpos_IS3"/>
    <property type="match status" value="1"/>
</dbReference>
<dbReference type="PROSITE" id="PS50994">
    <property type="entry name" value="INTEGRASE"/>
    <property type="match status" value="1"/>
</dbReference>
<dbReference type="InterPro" id="IPR050900">
    <property type="entry name" value="Transposase_IS3/IS150/IS904"/>
</dbReference>
<dbReference type="InterPro" id="IPR025948">
    <property type="entry name" value="HTH-like_dom"/>
</dbReference>
<evidence type="ECO:0000259" key="1">
    <source>
        <dbReference type="PROSITE" id="PS50994"/>
    </source>
</evidence>
<dbReference type="Pfam" id="PF13276">
    <property type="entry name" value="HTH_21"/>
    <property type="match status" value="1"/>
</dbReference>
<dbReference type="Proteomes" id="UP000593892">
    <property type="component" value="Chromosome"/>
</dbReference>
<dbReference type="InterPro" id="IPR012337">
    <property type="entry name" value="RNaseH-like_sf"/>
</dbReference>
<dbReference type="AlphaFoldDB" id="A0A7S7NUL0"/>
<dbReference type="PANTHER" id="PTHR46889">
    <property type="entry name" value="TRANSPOSASE INSF FOR INSERTION SEQUENCE IS3B-RELATED"/>
    <property type="match status" value="1"/>
</dbReference>
<dbReference type="EMBL" id="CP063849">
    <property type="protein sequence ID" value="QOY90030.1"/>
    <property type="molecule type" value="Genomic_DNA"/>
</dbReference>
<sequence>MTVEWMCWLARVSRAGYYRAWQAAEPDSEEMELRDHIQRIALANRFYGYRRVARQLKDEGRLVNRKRVARLMRLDNLLAVRRKAFRPPTTDSKHGLHIHLNLAARMKVTGPNQLWIADITYIRLKGEFVFLAVVLDAWSRKVIGWNLSRSLQSEMALKALCQALEARKPAAGLVHHSDRGIQYATEDYYKALKKHGVVPSMSRARNPWDNATCESFMKTLKAEEVNGKAYRNMEELQAQIGPFLNEYYNKRRLHSSLGYSTPEKFEELNSSAAPLAAVLEFYKA</sequence>
<feature type="domain" description="Integrase catalytic" evidence="1">
    <location>
        <begin position="107"/>
        <end position="269"/>
    </location>
</feature>
<dbReference type="Gene3D" id="3.30.420.10">
    <property type="entry name" value="Ribonuclease H-like superfamily/Ribonuclease H"/>
    <property type="match status" value="1"/>
</dbReference>
<reference evidence="2 3" key="1">
    <citation type="submission" date="2020-10" db="EMBL/GenBank/DDBJ databases">
        <title>Complete genome sequence of Paludibaculum fermentans P105T, a facultatively anaerobic acidobacterium capable of dissimilatory Fe(III) reduction.</title>
        <authorList>
            <person name="Dedysh S.N."/>
            <person name="Beletsky A.V."/>
            <person name="Kulichevskaya I.S."/>
            <person name="Mardanov A.V."/>
            <person name="Ravin N.V."/>
        </authorList>
    </citation>
    <scope>NUCLEOTIDE SEQUENCE [LARGE SCALE GENOMIC DNA]</scope>
    <source>
        <strain evidence="2 3">P105</strain>
    </source>
</reference>
<keyword evidence="3" id="KW-1185">Reference proteome</keyword>
<name>A0A7S7NUL0_PALFE</name>
<proteinExistence type="predicted"/>
<dbReference type="InterPro" id="IPR036397">
    <property type="entry name" value="RNaseH_sf"/>
</dbReference>
<gene>
    <name evidence="2" type="ORF">IRI77_08780</name>
</gene>
<protein>
    <submittedName>
        <fullName evidence="2">IS3 family transposase</fullName>
    </submittedName>
</protein>
<dbReference type="Pfam" id="PF00665">
    <property type="entry name" value="rve"/>
    <property type="match status" value="1"/>
</dbReference>
<dbReference type="PANTHER" id="PTHR46889:SF7">
    <property type="entry name" value="TRANSPOSASE FOR INSERTION SEQUENCE ELEMENT IS904"/>
    <property type="match status" value="1"/>
</dbReference>
<dbReference type="InterPro" id="IPR001584">
    <property type="entry name" value="Integrase_cat-core"/>
</dbReference>
<evidence type="ECO:0000313" key="3">
    <source>
        <dbReference type="Proteomes" id="UP000593892"/>
    </source>
</evidence>
<dbReference type="GO" id="GO:0003676">
    <property type="term" value="F:nucleic acid binding"/>
    <property type="evidence" value="ECO:0007669"/>
    <property type="project" value="InterPro"/>
</dbReference>
<dbReference type="InterPro" id="IPR048020">
    <property type="entry name" value="Transpos_IS3"/>
</dbReference>
<accession>A0A7S7NUL0</accession>
<evidence type="ECO:0000313" key="2">
    <source>
        <dbReference type="EMBL" id="QOY90030.1"/>
    </source>
</evidence>
<dbReference type="SUPFAM" id="SSF53098">
    <property type="entry name" value="Ribonuclease H-like"/>
    <property type="match status" value="1"/>
</dbReference>
<dbReference type="KEGG" id="pfer:IRI77_08780"/>
<organism evidence="2 3">
    <name type="scientific">Paludibaculum fermentans</name>
    <dbReference type="NCBI Taxonomy" id="1473598"/>
    <lineage>
        <taxon>Bacteria</taxon>
        <taxon>Pseudomonadati</taxon>
        <taxon>Acidobacteriota</taxon>
        <taxon>Terriglobia</taxon>
        <taxon>Bryobacterales</taxon>
        <taxon>Bryobacteraceae</taxon>
        <taxon>Paludibaculum</taxon>
    </lineage>
</organism>